<gene>
    <name evidence="2" type="ORF">RIF29_20452</name>
</gene>
<feature type="compositionally biased region" description="Polar residues" evidence="1">
    <location>
        <begin position="1"/>
        <end position="18"/>
    </location>
</feature>
<sequence length="345" mass="37972">METEVFSSARASRGNTPTSEEEDLLDRSTKKPKPNEANCNEVIMDDEVSEGGEGRGHSTGHQGKPSYHEVVMLADGYNPGAKEIIKMVEEELCPFLEEELKAKDAVKEFVMRPIIEVTHEDWYKPWKNALIVNPADAHPEMAVPEGSMVVAHQTTTEDGKQDPQNDIYVHSFDHSSTLETNGSKPKRNLGPNAFTKPKSAKLNSSLPNRQNKGQVVKPKGNLTSSVPSPLPSTNTPMGSDKELMRKKEEEILRIMSWKQKEMWNAYVAGKSSDEVLNQFVHTPSDELVALANSLRTGQRRGDELQPDPPDPASIVACKIDDTPISPSGPANDFALVIDEATCSTV</sequence>
<evidence type="ECO:0000313" key="3">
    <source>
        <dbReference type="Proteomes" id="UP001372338"/>
    </source>
</evidence>
<evidence type="ECO:0000256" key="1">
    <source>
        <dbReference type="SAM" id="MobiDB-lite"/>
    </source>
</evidence>
<organism evidence="2 3">
    <name type="scientific">Crotalaria pallida</name>
    <name type="common">Smooth rattlebox</name>
    <name type="synonym">Crotalaria striata</name>
    <dbReference type="NCBI Taxonomy" id="3830"/>
    <lineage>
        <taxon>Eukaryota</taxon>
        <taxon>Viridiplantae</taxon>
        <taxon>Streptophyta</taxon>
        <taxon>Embryophyta</taxon>
        <taxon>Tracheophyta</taxon>
        <taxon>Spermatophyta</taxon>
        <taxon>Magnoliopsida</taxon>
        <taxon>eudicotyledons</taxon>
        <taxon>Gunneridae</taxon>
        <taxon>Pentapetalae</taxon>
        <taxon>rosids</taxon>
        <taxon>fabids</taxon>
        <taxon>Fabales</taxon>
        <taxon>Fabaceae</taxon>
        <taxon>Papilionoideae</taxon>
        <taxon>50 kb inversion clade</taxon>
        <taxon>genistoids sensu lato</taxon>
        <taxon>core genistoids</taxon>
        <taxon>Crotalarieae</taxon>
        <taxon>Crotalaria</taxon>
    </lineage>
</organism>
<dbReference type="Proteomes" id="UP001372338">
    <property type="component" value="Unassembled WGS sequence"/>
</dbReference>
<dbReference type="EMBL" id="JAYWIO010000004">
    <property type="protein sequence ID" value="KAK7267773.1"/>
    <property type="molecule type" value="Genomic_DNA"/>
</dbReference>
<accession>A0AAN9I523</accession>
<protein>
    <submittedName>
        <fullName evidence="2">Uncharacterized protein</fullName>
    </submittedName>
</protein>
<feature type="region of interest" description="Disordered" evidence="1">
    <location>
        <begin position="175"/>
        <end position="243"/>
    </location>
</feature>
<comment type="caution">
    <text evidence="2">The sequence shown here is derived from an EMBL/GenBank/DDBJ whole genome shotgun (WGS) entry which is preliminary data.</text>
</comment>
<dbReference type="AlphaFoldDB" id="A0AAN9I523"/>
<feature type="compositionally biased region" description="Polar residues" evidence="1">
    <location>
        <begin position="201"/>
        <end position="213"/>
    </location>
</feature>
<reference evidence="2 3" key="1">
    <citation type="submission" date="2024-01" db="EMBL/GenBank/DDBJ databases">
        <title>The genomes of 5 underutilized Papilionoideae crops provide insights into root nodulation and disease resistanc.</title>
        <authorList>
            <person name="Yuan L."/>
        </authorList>
    </citation>
    <scope>NUCLEOTIDE SEQUENCE [LARGE SCALE GENOMIC DNA]</scope>
    <source>
        <strain evidence="2">ZHUSHIDOU_FW_LH</strain>
        <tissue evidence="2">Leaf</tissue>
    </source>
</reference>
<keyword evidence="3" id="KW-1185">Reference proteome</keyword>
<name>A0AAN9I523_CROPI</name>
<evidence type="ECO:0000313" key="2">
    <source>
        <dbReference type="EMBL" id="KAK7267773.1"/>
    </source>
</evidence>
<feature type="region of interest" description="Disordered" evidence="1">
    <location>
        <begin position="1"/>
        <end position="66"/>
    </location>
</feature>
<proteinExistence type="predicted"/>
<feature type="compositionally biased region" description="Low complexity" evidence="1">
    <location>
        <begin position="221"/>
        <end position="236"/>
    </location>
</feature>